<proteinExistence type="predicted"/>
<evidence type="ECO:0000313" key="1">
    <source>
        <dbReference type="EMBL" id="GMS85499.1"/>
    </source>
</evidence>
<dbReference type="EMBL" id="BTSX01000002">
    <property type="protein sequence ID" value="GMS85499.1"/>
    <property type="molecule type" value="Genomic_DNA"/>
</dbReference>
<protein>
    <submittedName>
        <fullName evidence="1">Uncharacterized protein</fullName>
    </submittedName>
</protein>
<organism evidence="1 2">
    <name type="scientific">Pristionchus entomophagus</name>
    <dbReference type="NCBI Taxonomy" id="358040"/>
    <lineage>
        <taxon>Eukaryota</taxon>
        <taxon>Metazoa</taxon>
        <taxon>Ecdysozoa</taxon>
        <taxon>Nematoda</taxon>
        <taxon>Chromadorea</taxon>
        <taxon>Rhabditida</taxon>
        <taxon>Rhabditina</taxon>
        <taxon>Diplogasteromorpha</taxon>
        <taxon>Diplogasteroidea</taxon>
        <taxon>Neodiplogasteridae</taxon>
        <taxon>Pristionchus</taxon>
    </lineage>
</organism>
<comment type="caution">
    <text evidence="1">The sequence shown here is derived from an EMBL/GenBank/DDBJ whole genome shotgun (WGS) entry which is preliminary data.</text>
</comment>
<dbReference type="Proteomes" id="UP001432027">
    <property type="component" value="Unassembled WGS sequence"/>
</dbReference>
<dbReference type="AlphaFoldDB" id="A0AAV5SVV7"/>
<evidence type="ECO:0000313" key="2">
    <source>
        <dbReference type="Proteomes" id="UP001432027"/>
    </source>
</evidence>
<reference evidence="1" key="1">
    <citation type="submission" date="2023-10" db="EMBL/GenBank/DDBJ databases">
        <title>Genome assembly of Pristionchus species.</title>
        <authorList>
            <person name="Yoshida K."/>
            <person name="Sommer R.J."/>
        </authorList>
    </citation>
    <scope>NUCLEOTIDE SEQUENCE</scope>
    <source>
        <strain evidence="1">RS0144</strain>
    </source>
</reference>
<keyword evidence="2" id="KW-1185">Reference proteome</keyword>
<accession>A0AAV5SVV7</accession>
<sequence length="99" mass="11543">MSLSHSFHRQAKFELTRILPCTTIRRLYIRPSVLSHYKPNSPIRICLRNFSPPIHQRAIQSKVCIFHPDGQVDRNSCRSRVIRHPICIPIPRIGCRCSL</sequence>
<gene>
    <name evidence="1" type="ORF">PENTCL1PPCAC_7674</name>
</gene>
<name>A0AAV5SVV7_9BILA</name>